<evidence type="ECO:0000313" key="2">
    <source>
        <dbReference type="EMBL" id="GET43347.1"/>
    </source>
</evidence>
<dbReference type="AlphaFoldDB" id="A0AAV3XTF7"/>
<feature type="signal peptide" evidence="1">
    <location>
        <begin position="1"/>
        <end position="26"/>
    </location>
</feature>
<gene>
    <name evidence="2" type="ORF">MiSe_81690</name>
</gene>
<dbReference type="RefSeq" id="WP_226592077.1">
    <property type="nucleotide sequence ID" value="NZ_BLAY01000216.1"/>
</dbReference>
<sequence length="225" mass="24399">MNTTIKSIATATVTLLLIAASPVAIAANSFAQTTVAQSVNLRDTLIIPGERVGPVTRNTTRRDLTRLFGESRLRDKTISGAEGIGQFAATDVNLGRERSFTVVWSNSARTQVGTVRNFGTAWKTREGIGVGTSLAELRRILGEFQISGLGWDYGGTVMLEKTRLARYRGGLILIVDAAPDAGQRFPNNYQAVSGDRLFSSNNPNWQRLGIRVSEMIVTLTPDEGI</sequence>
<protein>
    <submittedName>
        <fullName evidence="2">Uncharacterized protein</fullName>
    </submittedName>
</protein>
<reference evidence="2" key="1">
    <citation type="submission" date="2019-10" db="EMBL/GenBank/DDBJ databases">
        <title>Draft genome sequece of Microseira wollei NIES-4236.</title>
        <authorList>
            <person name="Yamaguchi H."/>
            <person name="Suzuki S."/>
            <person name="Kawachi M."/>
        </authorList>
    </citation>
    <scope>NUCLEOTIDE SEQUENCE</scope>
    <source>
        <strain evidence="2">NIES-4236</strain>
    </source>
</reference>
<feature type="chain" id="PRO_5043864794" evidence="1">
    <location>
        <begin position="27"/>
        <end position="225"/>
    </location>
</feature>
<evidence type="ECO:0000313" key="3">
    <source>
        <dbReference type="Proteomes" id="UP001050975"/>
    </source>
</evidence>
<dbReference type="EMBL" id="BLAY01000216">
    <property type="protein sequence ID" value="GET43347.1"/>
    <property type="molecule type" value="Genomic_DNA"/>
</dbReference>
<comment type="caution">
    <text evidence="2">The sequence shown here is derived from an EMBL/GenBank/DDBJ whole genome shotgun (WGS) entry which is preliminary data.</text>
</comment>
<accession>A0AAV3XTF7</accession>
<organism evidence="2 3">
    <name type="scientific">Microseira wollei NIES-4236</name>
    <dbReference type="NCBI Taxonomy" id="2530354"/>
    <lineage>
        <taxon>Bacteria</taxon>
        <taxon>Bacillati</taxon>
        <taxon>Cyanobacteriota</taxon>
        <taxon>Cyanophyceae</taxon>
        <taxon>Oscillatoriophycideae</taxon>
        <taxon>Aerosakkonematales</taxon>
        <taxon>Aerosakkonemataceae</taxon>
        <taxon>Microseira</taxon>
    </lineage>
</organism>
<name>A0AAV3XTF7_9CYAN</name>
<keyword evidence="1" id="KW-0732">Signal</keyword>
<evidence type="ECO:0000256" key="1">
    <source>
        <dbReference type="SAM" id="SignalP"/>
    </source>
</evidence>
<dbReference type="Proteomes" id="UP001050975">
    <property type="component" value="Unassembled WGS sequence"/>
</dbReference>
<keyword evidence="3" id="KW-1185">Reference proteome</keyword>
<proteinExistence type="predicted"/>